<dbReference type="GO" id="GO:0005524">
    <property type="term" value="F:ATP binding"/>
    <property type="evidence" value="ECO:0007669"/>
    <property type="project" value="InterPro"/>
</dbReference>
<organism evidence="2 4">
    <name type="scientific">Sphingomonas paucimobilis</name>
    <name type="common">Pseudomonas paucimobilis</name>
    <dbReference type="NCBI Taxonomy" id="13689"/>
    <lineage>
        <taxon>Bacteria</taxon>
        <taxon>Pseudomonadati</taxon>
        <taxon>Pseudomonadota</taxon>
        <taxon>Alphaproteobacteria</taxon>
        <taxon>Sphingomonadales</taxon>
        <taxon>Sphingomonadaceae</taxon>
        <taxon>Sphingomonas</taxon>
    </lineage>
</organism>
<evidence type="ECO:0000259" key="1">
    <source>
        <dbReference type="Pfam" id="PF07475"/>
    </source>
</evidence>
<evidence type="ECO:0000313" key="3">
    <source>
        <dbReference type="EMBL" id="QPT10721.1"/>
    </source>
</evidence>
<dbReference type="Gene3D" id="3.40.50.300">
    <property type="entry name" value="P-loop containing nucleotide triphosphate hydrolases"/>
    <property type="match status" value="1"/>
</dbReference>
<dbReference type="AlphaFoldDB" id="A0A411LFV6"/>
<reference evidence="2 4" key="1">
    <citation type="submission" date="2020-05" db="EMBL/GenBank/DDBJ databases">
        <title>Draft Genome Sequences of Sphingomonas sp. Isolated from the International Space Station.</title>
        <authorList>
            <person name="Bijlani S."/>
            <person name="Singh N.K."/>
            <person name="Mason C.E."/>
            <person name="Wang C.C."/>
            <person name="Venkateswaran K."/>
        </authorList>
    </citation>
    <scope>NUCLEOTIDE SEQUENCE [LARGE SCALE GENOMIC DNA]</scope>
    <source>
        <strain evidence="2 4">FKI-L5-BR-P1</strain>
    </source>
</reference>
<dbReference type="SUPFAM" id="SSF53795">
    <property type="entry name" value="PEP carboxykinase-like"/>
    <property type="match status" value="1"/>
</dbReference>
<dbReference type="GO" id="GO:0006109">
    <property type="term" value="P:regulation of carbohydrate metabolic process"/>
    <property type="evidence" value="ECO:0007669"/>
    <property type="project" value="InterPro"/>
</dbReference>
<dbReference type="EMBL" id="JABEOU010000033">
    <property type="protein sequence ID" value="NNG58178.1"/>
    <property type="molecule type" value="Genomic_DNA"/>
</dbReference>
<dbReference type="InterPro" id="IPR011104">
    <property type="entry name" value="Hpr_kin/Pase_C"/>
</dbReference>
<evidence type="ECO:0000313" key="4">
    <source>
        <dbReference type="Proteomes" id="UP000550136"/>
    </source>
</evidence>
<dbReference type="Pfam" id="PF07475">
    <property type="entry name" value="Hpr_kinase_C"/>
    <property type="match status" value="1"/>
</dbReference>
<dbReference type="GO" id="GO:0000155">
    <property type="term" value="F:phosphorelay sensor kinase activity"/>
    <property type="evidence" value="ECO:0007669"/>
    <property type="project" value="InterPro"/>
</dbReference>
<dbReference type="InterPro" id="IPR027417">
    <property type="entry name" value="P-loop_NTPase"/>
</dbReference>
<dbReference type="PANTHER" id="PTHR30305:SF1">
    <property type="entry name" value="HPR KINASE_PHOSPHORYLASE"/>
    <property type="match status" value="1"/>
</dbReference>
<evidence type="ECO:0000313" key="5">
    <source>
        <dbReference type="Proteomes" id="UP000594836"/>
    </source>
</evidence>
<dbReference type="PANTHER" id="PTHR30305">
    <property type="entry name" value="PROTEIN YJDM-RELATED"/>
    <property type="match status" value="1"/>
</dbReference>
<gene>
    <name evidence="2" type="ORF">HKX06_12445</name>
    <name evidence="3" type="ORF">I6G38_12890</name>
</gene>
<dbReference type="RefSeq" id="WP_037567507.1">
    <property type="nucleotide sequence ID" value="NZ_AP023323.1"/>
</dbReference>
<keyword evidence="3" id="KW-0808">Transferase</keyword>
<dbReference type="GeneID" id="78529233"/>
<evidence type="ECO:0000313" key="2">
    <source>
        <dbReference type="EMBL" id="NNG58178.1"/>
    </source>
</evidence>
<dbReference type="CDD" id="cd01918">
    <property type="entry name" value="HprK_C"/>
    <property type="match status" value="1"/>
</dbReference>
<protein>
    <submittedName>
        <fullName evidence="2">Aldolase</fullName>
    </submittedName>
    <submittedName>
        <fullName evidence="3">HPr kinase/phosphatase C-terminal domain-containing protein</fullName>
    </submittedName>
</protein>
<dbReference type="OrthoDB" id="8326226at2"/>
<sequence length="143" mass="14947">MVSPPNAELIHATCVAIGGIGVLLRGPSGAGKSDLALRLIDRGAVLVGDDYVHVTAQDGVLSAYVPKTIAGRMEVRGVGIVTLPYQPEAPVGLVVDLGEEDRLPEPAQAVIAGIALPLFRLNPFPASAPIKAELLLSQRKERL</sequence>
<dbReference type="EMBL" id="CP065713">
    <property type="protein sequence ID" value="QPT10721.1"/>
    <property type="molecule type" value="Genomic_DNA"/>
</dbReference>
<keyword evidence="3" id="KW-0418">Kinase</keyword>
<feature type="domain" description="HPr kinase/phosphorylase C-terminal" evidence="1">
    <location>
        <begin position="8"/>
        <end position="82"/>
    </location>
</feature>
<dbReference type="Proteomes" id="UP000550136">
    <property type="component" value="Unassembled WGS sequence"/>
</dbReference>
<dbReference type="Proteomes" id="UP000594836">
    <property type="component" value="Chromosome"/>
</dbReference>
<proteinExistence type="predicted"/>
<accession>A0A411LFV6</accession>
<reference evidence="3 5" key="2">
    <citation type="submission" date="2020-12" db="EMBL/GenBank/DDBJ databases">
        <title>FDA dAtabase for Regulatory Grade micrObial Sequences (FDA-ARGOS): Supporting development and validation of Infectious Disease Dx tests.</title>
        <authorList>
            <person name="Sproer C."/>
            <person name="Gronow S."/>
            <person name="Severitt S."/>
            <person name="Schroder I."/>
            <person name="Tallon L."/>
            <person name="Sadzewicz L."/>
            <person name="Zhao X."/>
            <person name="Boylan J."/>
            <person name="Ott S."/>
            <person name="Bowen H."/>
            <person name="Vavikolanu K."/>
            <person name="Mehta A."/>
            <person name="Aluvathingal J."/>
            <person name="Nadendla S."/>
            <person name="Lowell S."/>
            <person name="Myers T."/>
            <person name="Yan Y."/>
            <person name="Sichtig H."/>
        </authorList>
    </citation>
    <scope>NUCLEOTIDE SEQUENCE [LARGE SCALE GENOMIC DNA]</scope>
    <source>
        <strain evidence="3 5">FDAARGOS_881</strain>
    </source>
</reference>
<name>A0A411LFV6_SPHPI</name>